<evidence type="ECO:0000313" key="5">
    <source>
        <dbReference type="Proteomes" id="UP000541444"/>
    </source>
</evidence>
<feature type="region of interest" description="Disordered" evidence="2">
    <location>
        <begin position="212"/>
        <end position="292"/>
    </location>
</feature>
<dbReference type="OrthoDB" id="1415978at2759"/>
<dbReference type="AlphaFoldDB" id="A0A7J7MX38"/>
<dbReference type="PROSITE" id="PS50966">
    <property type="entry name" value="ZF_SWIM"/>
    <property type="match status" value="1"/>
</dbReference>
<keyword evidence="5" id="KW-1185">Reference proteome</keyword>
<organism evidence="4 5">
    <name type="scientific">Kingdonia uniflora</name>
    <dbReference type="NCBI Taxonomy" id="39325"/>
    <lineage>
        <taxon>Eukaryota</taxon>
        <taxon>Viridiplantae</taxon>
        <taxon>Streptophyta</taxon>
        <taxon>Embryophyta</taxon>
        <taxon>Tracheophyta</taxon>
        <taxon>Spermatophyta</taxon>
        <taxon>Magnoliopsida</taxon>
        <taxon>Ranunculales</taxon>
        <taxon>Circaeasteraceae</taxon>
        <taxon>Kingdonia</taxon>
    </lineage>
</organism>
<keyword evidence="1" id="KW-0862">Zinc</keyword>
<dbReference type="InterPro" id="IPR007527">
    <property type="entry name" value="Znf_SWIM"/>
</dbReference>
<feature type="domain" description="SWIM-type" evidence="3">
    <location>
        <begin position="154"/>
        <end position="186"/>
    </location>
</feature>
<gene>
    <name evidence="4" type="ORF">GIB67_032217</name>
</gene>
<reference evidence="4 5" key="1">
    <citation type="journal article" date="2020" name="IScience">
        <title>Genome Sequencing of the Endangered Kingdonia uniflora (Circaeasteraceae, Ranunculales) Reveals Potential Mechanisms of Evolutionary Specialization.</title>
        <authorList>
            <person name="Sun Y."/>
            <person name="Deng T."/>
            <person name="Zhang A."/>
            <person name="Moore M.J."/>
            <person name="Landis J.B."/>
            <person name="Lin N."/>
            <person name="Zhang H."/>
            <person name="Zhang X."/>
            <person name="Huang J."/>
            <person name="Zhang X."/>
            <person name="Sun H."/>
            <person name="Wang H."/>
        </authorList>
    </citation>
    <scope>NUCLEOTIDE SEQUENCE [LARGE SCALE GENOMIC DNA]</scope>
    <source>
        <strain evidence="4">TB1705</strain>
        <tissue evidence="4">Leaf</tissue>
    </source>
</reference>
<name>A0A7J7MX38_9MAGN</name>
<protein>
    <recommendedName>
        <fullName evidence="3">SWIM-type domain-containing protein</fullName>
    </recommendedName>
</protein>
<dbReference type="PANTHER" id="PTHR31973:SF187">
    <property type="entry name" value="MUTATOR TRANSPOSASE MUDRA PROTEIN"/>
    <property type="match status" value="1"/>
</dbReference>
<comment type="caution">
    <text evidence="4">The sequence shown here is derived from an EMBL/GenBank/DDBJ whole genome shotgun (WGS) entry which is preliminary data.</text>
</comment>
<keyword evidence="1" id="KW-0863">Zinc-finger</keyword>
<accession>A0A7J7MX38</accession>
<keyword evidence="1" id="KW-0479">Metal-binding</keyword>
<proteinExistence type="predicted"/>
<dbReference type="EMBL" id="JACGCM010001193">
    <property type="protein sequence ID" value="KAF6159446.1"/>
    <property type="molecule type" value="Genomic_DNA"/>
</dbReference>
<dbReference type="Proteomes" id="UP000541444">
    <property type="component" value="Unassembled WGS sequence"/>
</dbReference>
<evidence type="ECO:0000256" key="2">
    <source>
        <dbReference type="SAM" id="MobiDB-lite"/>
    </source>
</evidence>
<sequence>MEKYHKGTHMEMLVWGAAKSFRLIEKQCFLDKIQEDNLAAKVWLDREPYKSWCRSQFDFTSKYEHITNNFSKFLNWRIMKIRDKPLDKAIKRLNFMLMMLHNKRRIKARTWDQSGLVPRALEYIERLKKHYGDYDFEGEGDDGFVSIDGNRNRWKLNLVTQVCECNEWQLIGVSCIHAASVIIPMSLCSEYHHVSSYVATYAGVVHMVTDSSNWEKPNRQGEPPPFVRGPGRPRGTRPRLQAKCVPRNPHRTHEFQVTESQGRGRGTKRRGRGRCNGRQGEGRGSQTTTRGR</sequence>
<feature type="compositionally biased region" description="Basic residues" evidence="2">
    <location>
        <begin position="265"/>
        <end position="275"/>
    </location>
</feature>
<evidence type="ECO:0000313" key="4">
    <source>
        <dbReference type="EMBL" id="KAF6159446.1"/>
    </source>
</evidence>
<dbReference type="GO" id="GO:0008270">
    <property type="term" value="F:zinc ion binding"/>
    <property type="evidence" value="ECO:0007669"/>
    <property type="project" value="UniProtKB-KW"/>
</dbReference>
<evidence type="ECO:0000259" key="3">
    <source>
        <dbReference type="PROSITE" id="PS50966"/>
    </source>
</evidence>
<evidence type="ECO:0000256" key="1">
    <source>
        <dbReference type="PROSITE-ProRule" id="PRU00325"/>
    </source>
</evidence>
<dbReference type="PANTHER" id="PTHR31973">
    <property type="entry name" value="POLYPROTEIN, PUTATIVE-RELATED"/>
    <property type="match status" value="1"/>
</dbReference>